<dbReference type="AlphaFoldDB" id="A0A0A8ZZ75"/>
<sequence length="132" mass="14793">MLRVSQGSKGPLLQNLMSVLWGIKWSKAERSGKGKANACPLHMDDVVQKLAEIQSTIEGRSEMLETQKRVSNEKLESARFNHLAAMQHAKSTILETYQTLIAKETTGMPDDVKAEHMMALKCLRESLFPNSH</sequence>
<accession>A0A0A8ZZ75</accession>
<reference evidence="1" key="1">
    <citation type="submission" date="2014-09" db="EMBL/GenBank/DDBJ databases">
        <authorList>
            <person name="Magalhaes I.L.F."/>
            <person name="Oliveira U."/>
            <person name="Santos F.R."/>
            <person name="Vidigal T.H.D.A."/>
            <person name="Brescovit A.D."/>
            <person name="Santos A.J."/>
        </authorList>
    </citation>
    <scope>NUCLEOTIDE SEQUENCE</scope>
    <source>
        <tissue evidence="1">Shoot tissue taken approximately 20 cm above the soil surface</tissue>
    </source>
</reference>
<dbReference type="EMBL" id="GBRH01253789">
    <property type="protein sequence ID" value="JAD44106.1"/>
    <property type="molecule type" value="Transcribed_RNA"/>
</dbReference>
<dbReference type="PANTHER" id="PTHR45224">
    <property type="entry name" value="OS01G0527900 PROTEIN-RELATED"/>
    <property type="match status" value="1"/>
</dbReference>
<reference evidence="1" key="2">
    <citation type="journal article" date="2015" name="Data Brief">
        <title>Shoot transcriptome of the giant reed, Arundo donax.</title>
        <authorList>
            <person name="Barrero R.A."/>
            <person name="Guerrero F.D."/>
            <person name="Moolhuijzen P."/>
            <person name="Goolsby J.A."/>
            <person name="Tidwell J."/>
            <person name="Bellgard S.E."/>
            <person name="Bellgard M.I."/>
        </authorList>
    </citation>
    <scope>NUCLEOTIDE SEQUENCE</scope>
    <source>
        <tissue evidence="1">Shoot tissue taken approximately 20 cm above the soil surface</tissue>
    </source>
</reference>
<dbReference type="PANTHER" id="PTHR45224:SF16">
    <property type="entry name" value="OS01G0527900 PROTEIN"/>
    <property type="match status" value="1"/>
</dbReference>
<protein>
    <submittedName>
        <fullName evidence="1">Uncharacterized protein</fullName>
    </submittedName>
</protein>
<proteinExistence type="predicted"/>
<evidence type="ECO:0000313" key="1">
    <source>
        <dbReference type="EMBL" id="JAD44106.1"/>
    </source>
</evidence>
<name>A0A0A8ZZ75_ARUDO</name>
<organism evidence="1">
    <name type="scientific">Arundo donax</name>
    <name type="common">Giant reed</name>
    <name type="synonym">Donax arundinaceus</name>
    <dbReference type="NCBI Taxonomy" id="35708"/>
    <lineage>
        <taxon>Eukaryota</taxon>
        <taxon>Viridiplantae</taxon>
        <taxon>Streptophyta</taxon>
        <taxon>Embryophyta</taxon>
        <taxon>Tracheophyta</taxon>
        <taxon>Spermatophyta</taxon>
        <taxon>Magnoliopsida</taxon>
        <taxon>Liliopsida</taxon>
        <taxon>Poales</taxon>
        <taxon>Poaceae</taxon>
        <taxon>PACMAD clade</taxon>
        <taxon>Arundinoideae</taxon>
        <taxon>Arundineae</taxon>
        <taxon>Arundo</taxon>
    </lineage>
</organism>